<gene>
    <name evidence="2" type="ORF">I303_00899</name>
    <name evidence="3" type="ORF">I303_100895</name>
</gene>
<sequence length="361" mass="40746">MNTHMTFPLRSRGDSNNNHHTLDSYFEGSYTQAPKSEAEAQATAAFSRPEGSWVNDEIIVSTTEPDVSELRRSGEDSSVCGVIGKLQEIMSHLPPELEKYSSLTLTHAGNFAHMTLANASQQKPSTSTRFRGRIIRQEDYVDPQFDTMYAQASSLDRPPEIQIKQFLRDGRFEPDFLGRDGWYSVYFDLVQQIGSVQSSGSASSALYKGGVLDAGYGVGDEDEMFEVIPTRPDTAVYHSRGVEDDFTYIESTPSLLESEPDNPPPSVEIERDNLDKLNDSFQPLWAQRKFTDDLQRVNRICQVLRMKDDSEALRNDPRRYEDSLYVQYTKKGGNRVEITQSMKPDDPNNRFSAVEIHGQGN</sequence>
<dbReference type="VEuPathDB" id="FungiDB:I303_00899"/>
<accession>A0A1A6AG80</accession>
<reference evidence="3" key="2">
    <citation type="submission" date="2013-07" db="EMBL/GenBank/DDBJ databases">
        <authorList>
            <consortium name="The Broad Institute Genome Sequencing Platform"/>
            <person name="Cuomo C."/>
            <person name="Litvintseva A."/>
            <person name="Chen Y."/>
            <person name="Heitman J."/>
            <person name="Sun S."/>
            <person name="Springer D."/>
            <person name="Dromer F."/>
            <person name="Young S.K."/>
            <person name="Zeng Q."/>
            <person name="Gargeya S."/>
            <person name="Fitzgerald M."/>
            <person name="Abouelleil A."/>
            <person name="Alvarado L."/>
            <person name="Berlin A.M."/>
            <person name="Chapman S.B."/>
            <person name="Dewar J."/>
            <person name="Goldberg J."/>
            <person name="Griggs A."/>
            <person name="Gujja S."/>
            <person name="Hansen M."/>
            <person name="Howarth C."/>
            <person name="Imamovic A."/>
            <person name="Larimer J."/>
            <person name="McCowan C."/>
            <person name="Murphy C."/>
            <person name="Pearson M."/>
            <person name="Priest M."/>
            <person name="Roberts A."/>
            <person name="Saif S."/>
            <person name="Shea T."/>
            <person name="Sykes S."/>
            <person name="Wortman J."/>
            <person name="Nusbaum C."/>
            <person name="Birren B."/>
        </authorList>
    </citation>
    <scope>NUCLEOTIDE SEQUENCE</scope>
    <source>
        <strain evidence="3">CBS 10117</strain>
    </source>
</reference>
<proteinExistence type="predicted"/>
<organism evidence="2">
    <name type="scientific">Kwoniella dejecticola CBS 10117</name>
    <dbReference type="NCBI Taxonomy" id="1296121"/>
    <lineage>
        <taxon>Eukaryota</taxon>
        <taxon>Fungi</taxon>
        <taxon>Dikarya</taxon>
        <taxon>Basidiomycota</taxon>
        <taxon>Agaricomycotina</taxon>
        <taxon>Tremellomycetes</taxon>
        <taxon>Tremellales</taxon>
        <taxon>Cryptococcaceae</taxon>
        <taxon>Kwoniella</taxon>
    </lineage>
</organism>
<evidence type="ECO:0000256" key="1">
    <source>
        <dbReference type="SAM" id="MobiDB-lite"/>
    </source>
</evidence>
<dbReference type="RefSeq" id="XP_018266919.1">
    <property type="nucleotide sequence ID" value="XM_018404265.1"/>
</dbReference>
<dbReference type="KEGG" id="kdj:28964598"/>
<keyword evidence="4" id="KW-1185">Reference proteome</keyword>
<reference evidence="3" key="3">
    <citation type="submission" date="2024-02" db="EMBL/GenBank/DDBJ databases">
        <title>Comparative genomics of Cryptococcus and Kwoniella reveals pathogenesis evolution and contrasting modes of karyotype evolution via chromosome fusion or intercentromeric recombination.</title>
        <authorList>
            <person name="Coelho M.A."/>
            <person name="David-Palma M."/>
            <person name="Shea T."/>
            <person name="Bowers K."/>
            <person name="McGinley-Smith S."/>
            <person name="Mohammad A.W."/>
            <person name="Gnirke A."/>
            <person name="Yurkov A.M."/>
            <person name="Nowrousian M."/>
            <person name="Sun S."/>
            <person name="Cuomo C.A."/>
            <person name="Heitman J."/>
        </authorList>
    </citation>
    <scope>NUCLEOTIDE SEQUENCE</scope>
    <source>
        <strain evidence="3">CBS 10117</strain>
    </source>
</reference>
<dbReference type="GeneID" id="28964598"/>
<name>A0A1A6AG80_9TREE</name>
<feature type="region of interest" description="Disordered" evidence="1">
    <location>
        <begin position="1"/>
        <end position="21"/>
    </location>
</feature>
<evidence type="ECO:0000313" key="3">
    <source>
        <dbReference type="EMBL" id="WWC58355.1"/>
    </source>
</evidence>
<dbReference type="EMBL" id="KI894027">
    <property type="protein sequence ID" value="OBR89077.1"/>
    <property type="molecule type" value="Genomic_DNA"/>
</dbReference>
<reference evidence="2" key="1">
    <citation type="submission" date="2013-07" db="EMBL/GenBank/DDBJ databases">
        <title>The Genome Sequence of Cryptococcus dejecticola CBS10117.</title>
        <authorList>
            <consortium name="The Broad Institute Genome Sequencing Platform"/>
            <person name="Cuomo C."/>
            <person name="Litvintseva A."/>
            <person name="Chen Y."/>
            <person name="Heitman J."/>
            <person name="Sun S."/>
            <person name="Springer D."/>
            <person name="Dromer F."/>
            <person name="Young S.K."/>
            <person name="Zeng Q."/>
            <person name="Gargeya S."/>
            <person name="Fitzgerald M."/>
            <person name="Abouelleil A."/>
            <person name="Alvarado L."/>
            <person name="Berlin A.M."/>
            <person name="Chapman S.B."/>
            <person name="Dewar J."/>
            <person name="Goldberg J."/>
            <person name="Griggs A."/>
            <person name="Gujja S."/>
            <person name="Hansen M."/>
            <person name="Howarth C."/>
            <person name="Imamovic A."/>
            <person name="Larimer J."/>
            <person name="McCowan C."/>
            <person name="Murphy C."/>
            <person name="Pearson M."/>
            <person name="Priest M."/>
            <person name="Roberts A."/>
            <person name="Saif S."/>
            <person name="Shea T."/>
            <person name="Sykes S."/>
            <person name="Wortman J."/>
            <person name="Nusbaum C."/>
            <person name="Birren B."/>
        </authorList>
    </citation>
    <scope>NUCLEOTIDE SEQUENCE [LARGE SCALE GENOMIC DNA]</scope>
    <source>
        <strain evidence="2">CBS 10117</strain>
    </source>
</reference>
<evidence type="ECO:0000313" key="2">
    <source>
        <dbReference type="EMBL" id="OBR89077.1"/>
    </source>
</evidence>
<protein>
    <submittedName>
        <fullName evidence="2">Uncharacterized protein</fullName>
    </submittedName>
</protein>
<evidence type="ECO:0000313" key="4">
    <source>
        <dbReference type="Proteomes" id="UP000078595"/>
    </source>
</evidence>
<dbReference type="Proteomes" id="UP000078595">
    <property type="component" value="Chromosome 1"/>
</dbReference>
<dbReference type="AlphaFoldDB" id="A0A1A6AG80"/>
<dbReference type="EMBL" id="CP144530">
    <property type="protein sequence ID" value="WWC58355.1"/>
    <property type="molecule type" value="Genomic_DNA"/>
</dbReference>